<evidence type="ECO:0008006" key="3">
    <source>
        <dbReference type="Google" id="ProtNLM"/>
    </source>
</evidence>
<dbReference type="eggNOG" id="ENOG502Z7ZS">
    <property type="taxonomic scope" value="Bacteria"/>
</dbReference>
<dbReference type="Proteomes" id="UP000019593">
    <property type="component" value="Chromosome"/>
</dbReference>
<organism evidence="1 2">
    <name type="scientific">Roseicyclus elongatus DSM 19469</name>
    <dbReference type="NCBI Taxonomy" id="1294273"/>
    <lineage>
        <taxon>Bacteria</taxon>
        <taxon>Pseudomonadati</taxon>
        <taxon>Pseudomonadota</taxon>
        <taxon>Alphaproteobacteria</taxon>
        <taxon>Rhodobacterales</taxon>
        <taxon>Roseobacteraceae</taxon>
        <taxon>Roseicyclus</taxon>
    </lineage>
</organism>
<reference evidence="1 2" key="1">
    <citation type="submission" date="2013-03" db="EMBL/GenBank/DDBJ databases">
        <authorList>
            <person name="Fiebig A."/>
            <person name="Goeker M."/>
            <person name="Klenk H.-P.P."/>
        </authorList>
    </citation>
    <scope>NUCLEOTIDE SEQUENCE [LARGE SCALE GENOMIC DNA]</scope>
    <source>
        <strain evidence="2">DSM 19469</strain>
    </source>
</reference>
<dbReference type="AlphaFoldDB" id="W8S7F9"/>
<protein>
    <recommendedName>
        <fullName evidence="3">DUF3445 domain-containing protein</fullName>
    </recommendedName>
</protein>
<dbReference type="InterPro" id="IPR021848">
    <property type="entry name" value="HODM_asu-like"/>
</dbReference>
<dbReference type="EMBL" id="CP004372">
    <property type="protein sequence ID" value="AHM04866.1"/>
    <property type="molecule type" value="Genomic_DNA"/>
</dbReference>
<dbReference type="STRING" id="1294273.roselon_02547"/>
<dbReference type="Pfam" id="PF11927">
    <property type="entry name" value="HODM_asu-like"/>
    <property type="match status" value="1"/>
</dbReference>
<gene>
    <name evidence="1" type="ORF">roselon_02547</name>
</gene>
<sequence>MGDPILHERLPSAPWMTPVGRKLPGIAPLDMAEWLIADEAYDGQMALRDRLIAEERAHVWAEVPGCEAAAAELLAMVLAHLPKGFSRSGDSVTRPDGVTVALASDRPLVVAARLVQEDLCLLQKPDGAEEHILTGAVLCFPASWTLAEKMGRPLTAIHIPVAQYDAGIAPRVQRLFDGIRPGRPLWRQNALLYADPALFQPATEAHPRVTPTVRPDYLRSERQCLLRLPETGAVVFSIHTYVLPFARLTPEQQAALDAHPIDYAGRSI</sequence>
<dbReference type="HOGENOM" id="CLU_025462_1_0_5"/>
<dbReference type="KEGG" id="red:roselon_02547"/>
<evidence type="ECO:0000313" key="1">
    <source>
        <dbReference type="EMBL" id="AHM04866.1"/>
    </source>
</evidence>
<proteinExistence type="predicted"/>
<dbReference type="PATRIC" id="fig|1294273.3.peg.2518"/>
<dbReference type="RefSeq" id="WP_245605343.1">
    <property type="nucleotide sequence ID" value="NZ_CP004372.1"/>
</dbReference>
<keyword evidence="2" id="KW-1185">Reference proteome</keyword>
<name>W8S7F9_9RHOB</name>
<accession>W8S7F9</accession>
<evidence type="ECO:0000313" key="2">
    <source>
        <dbReference type="Proteomes" id="UP000019593"/>
    </source>
</evidence>